<dbReference type="PATRIC" id="fig|1280951.3.peg.866"/>
<keyword evidence="1" id="KW-0732">Signal</keyword>
<dbReference type="OrthoDB" id="7620498at2"/>
<feature type="chain" id="PRO_5001573488" evidence="1">
    <location>
        <begin position="22"/>
        <end position="278"/>
    </location>
</feature>
<reference evidence="2 3" key="1">
    <citation type="submission" date="2013-04" db="EMBL/GenBank/DDBJ databases">
        <title>Hyphomonas hirschiana VP5 Genome Sequencing.</title>
        <authorList>
            <person name="Lai Q."/>
            <person name="Shao Z."/>
        </authorList>
    </citation>
    <scope>NUCLEOTIDE SEQUENCE [LARGE SCALE GENOMIC DNA]</scope>
    <source>
        <strain evidence="2 3">VP5</strain>
    </source>
</reference>
<dbReference type="PROSITE" id="PS51257">
    <property type="entry name" value="PROKAR_LIPOPROTEIN"/>
    <property type="match status" value="1"/>
</dbReference>
<dbReference type="RefSeq" id="WP_011646111.1">
    <property type="nucleotide sequence ID" value="NZ_ARYI01000002.1"/>
</dbReference>
<dbReference type="Proteomes" id="UP000025061">
    <property type="component" value="Unassembled WGS sequence"/>
</dbReference>
<sequence>MRGILFLGAALLAACATPAGGGLRLDGPPPDVSGRAQLPTAMQANPDLSGRDILVAAHEAAGGDAWRDVESLYLEGYNIIRRADGAEVLWDKYAMWREYSSSKANAHAAEGKVRIEAWAGDSLAMLIAFDGETTYDQNGPVPEDVAEKAWASNFGFGAIRNGLDEGWTQTRLPDDLIDGVPAYMVELTDPAGGKTRFGIRQSDFATVYAGFRTPRGWHERRYSNFYTVPGSSWVQPGRVRLSYDGVKANEAIWTRVEIGQPIDPSVFVVSQKPDGPTF</sequence>
<dbReference type="EMBL" id="ARYI01000002">
    <property type="protein sequence ID" value="KCZ95954.1"/>
    <property type="molecule type" value="Genomic_DNA"/>
</dbReference>
<feature type="signal peptide" evidence="1">
    <location>
        <begin position="1"/>
        <end position="21"/>
    </location>
</feature>
<evidence type="ECO:0000313" key="2">
    <source>
        <dbReference type="EMBL" id="KCZ95954.1"/>
    </source>
</evidence>
<proteinExistence type="predicted"/>
<comment type="caution">
    <text evidence="2">The sequence shown here is derived from an EMBL/GenBank/DDBJ whole genome shotgun (WGS) entry which is preliminary data.</text>
</comment>
<accession>A0A059FZ06</accession>
<dbReference type="AlphaFoldDB" id="A0A059FZ06"/>
<protein>
    <submittedName>
        <fullName evidence="2">Putative lipoprotein</fullName>
    </submittedName>
</protein>
<evidence type="ECO:0000256" key="1">
    <source>
        <dbReference type="SAM" id="SignalP"/>
    </source>
</evidence>
<name>A0A059FZ06_9PROT</name>
<evidence type="ECO:0000313" key="3">
    <source>
        <dbReference type="Proteomes" id="UP000025061"/>
    </source>
</evidence>
<organism evidence="2 3">
    <name type="scientific">Hyphomonas hirschiana VP5</name>
    <dbReference type="NCBI Taxonomy" id="1280951"/>
    <lineage>
        <taxon>Bacteria</taxon>
        <taxon>Pseudomonadati</taxon>
        <taxon>Pseudomonadota</taxon>
        <taxon>Alphaproteobacteria</taxon>
        <taxon>Hyphomonadales</taxon>
        <taxon>Hyphomonadaceae</taxon>
        <taxon>Hyphomonas</taxon>
    </lineage>
</organism>
<keyword evidence="3" id="KW-1185">Reference proteome</keyword>
<gene>
    <name evidence="2" type="ORF">HHI_04247</name>
</gene>
<keyword evidence="2" id="KW-0449">Lipoprotein</keyword>